<reference evidence="2" key="1">
    <citation type="submission" date="2020-01" db="EMBL/GenBank/DDBJ databases">
        <authorList>
            <person name="Feng Z.H.Z."/>
        </authorList>
    </citation>
    <scope>NUCLEOTIDE SEQUENCE</scope>
    <source>
        <strain evidence="2">CBS107.38</strain>
    </source>
</reference>
<gene>
    <name evidence="2" type="ORF">GT037_004808</name>
</gene>
<name>A0A8H7EJF9_9PLEO</name>
<evidence type="ECO:0000256" key="1">
    <source>
        <dbReference type="SAM" id="MobiDB-lite"/>
    </source>
</evidence>
<evidence type="ECO:0000313" key="2">
    <source>
        <dbReference type="EMBL" id="KAF7677949.1"/>
    </source>
</evidence>
<dbReference type="Proteomes" id="UP000596902">
    <property type="component" value="Unassembled WGS sequence"/>
</dbReference>
<proteinExistence type="predicted"/>
<evidence type="ECO:0000313" key="3">
    <source>
        <dbReference type="Proteomes" id="UP000596902"/>
    </source>
</evidence>
<dbReference type="AlphaFoldDB" id="A0A8H7EJF9"/>
<dbReference type="EMBL" id="JAAABM010000005">
    <property type="protein sequence ID" value="KAF7677949.1"/>
    <property type="molecule type" value="Genomic_DNA"/>
</dbReference>
<protein>
    <submittedName>
        <fullName evidence="2">Uncharacterized protein</fullName>
    </submittedName>
</protein>
<dbReference type="RefSeq" id="XP_038788127.1">
    <property type="nucleotide sequence ID" value="XM_038929855.1"/>
</dbReference>
<sequence>MELKAGLRTCQKRQASGSVEWEGVPGEGEGELPTATCGDGPQARNEPVDK</sequence>
<keyword evidence="3" id="KW-1185">Reference proteome</keyword>
<dbReference type="GeneID" id="62203033"/>
<accession>A0A8H7EJF9</accession>
<comment type="caution">
    <text evidence="2">The sequence shown here is derived from an EMBL/GenBank/DDBJ whole genome shotgun (WGS) entry which is preliminary data.</text>
</comment>
<reference evidence="2" key="2">
    <citation type="submission" date="2020-08" db="EMBL/GenBank/DDBJ databases">
        <title>Draft Genome Sequence of Cumin Blight Pathogen Alternaria burnsii.</title>
        <authorList>
            <person name="Feng Z."/>
        </authorList>
    </citation>
    <scope>NUCLEOTIDE SEQUENCE</scope>
    <source>
        <strain evidence="2">CBS107.38</strain>
    </source>
</reference>
<feature type="region of interest" description="Disordered" evidence="1">
    <location>
        <begin position="1"/>
        <end position="50"/>
    </location>
</feature>
<organism evidence="2 3">
    <name type="scientific">Alternaria burnsii</name>
    <dbReference type="NCBI Taxonomy" id="1187904"/>
    <lineage>
        <taxon>Eukaryota</taxon>
        <taxon>Fungi</taxon>
        <taxon>Dikarya</taxon>
        <taxon>Ascomycota</taxon>
        <taxon>Pezizomycotina</taxon>
        <taxon>Dothideomycetes</taxon>
        <taxon>Pleosporomycetidae</taxon>
        <taxon>Pleosporales</taxon>
        <taxon>Pleosporineae</taxon>
        <taxon>Pleosporaceae</taxon>
        <taxon>Alternaria</taxon>
        <taxon>Alternaria sect. Alternaria</taxon>
    </lineage>
</organism>